<evidence type="ECO:0000256" key="1">
    <source>
        <dbReference type="SAM" id="Phobius"/>
    </source>
</evidence>
<keyword evidence="1" id="KW-1133">Transmembrane helix</keyword>
<feature type="transmembrane region" description="Helical" evidence="1">
    <location>
        <begin position="7"/>
        <end position="32"/>
    </location>
</feature>
<gene>
    <name evidence="2" type="ordered locus">MCJ_005610</name>
</gene>
<keyword evidence="1" id="KW-0472">Membrane</keyword>
<feature type="transmembrane region" description="Helical" evidence="1">
    <location>
        <begin position="95"/>
        <end position="115"/>
    </location>
</feature>
<keyword evidence="1" id="KW-0812">Transmembrane</keyword>
<accession>C5J6Z7</accession>
<proteinExistence type="predicted"/>
<dbReference type="AlphaFoldDB" id="C5J6Z7"/>
<feature type="transmembrane region" description="Helical" evidence="1">
    <location>
        <begin position="38"/>
        <end position="61"/>
    </location>
</feature>
<sequence length="151" mass="17893">MRKAKFYFNLSFLTSIVVFLIAILESSIFYLSLKKLEYHIFIIQTMVSALFILFLLIAITIDKLFPVYWRTSFWNDKRFANDVCKIQANFSKKSFLAFVILTLLIIGISFYTAFIRHNYNLNFSQIIALCLLFWTTFFALKNFCKKINIKD</sequence>
<keyword evidence="3" id="KW-1185">Reference proteome</keyword>
<evidence type="ECO:0000313" key="2">
    <source>
        <dbReference type="EMBL" id="CAT05260.1"/>
    </source>
</evidence>
<name>C5J6Z7_MESCH</name>
<feature type="transmembrane region" description="Helical" evidence="1">
    <location>
        <begin position="121"/>
        <end position="140"/>
    </location>
</feature>
<dbReference type="HOGENOM" id="CLU_1747599_0_0_14"/>
<dbReference type="KEGG" id="mco:MCJ_005610"/>
<dbReference type="EMBL" id="FM864216">
    <property type="protein sequence ID" value="CAT05260.1"/>
    <property type="molecule type" value="Genomic_DNA"/>
</dbReference>
<organism evidence="2 3">
    <name type="scientific">Mesomycoplasma conjunctivae (strain ATCC 25834 / NCTC 10147 / HRC/581)</name>
    <name type="common">Mycoplasma conjunctivae</name>
    <dbReference type="NCBI Taxonomy" id="572263"/>
    <lineage>
        <taxon>Bacteria</taxon>
        <taxon>Bacillati</taxon>
        <taxon>Mycoplasmatota</taxon>
        <taxon>Mycoplasmoidales</taxon>
        <taxon>Metamycoplasmataceae</taxon>
        <taxon>Mesomycoplasma</taxon>
    </lineage>
</organism>
<reference evidence="3" key="1">
    <citation type="journal article" date="2009" name="BMC Bioinformatics">
        <title>The Mycoplasma conjunctivae genome sequencing, annotation and analysis.</title>
        <authorList>
            <person name="Calderon-Copete S.P."/>
            <person name="Wigger G."/>
            <person name="Wunderlin C."/>
            <person name="Schmidheini T."/>
            <person name="Frey J."/>
            <person name="Quail M.A."/>
            <person name="Falquet L."/>
        </authorList>
    </citation>
    <scope>NUCLEOTIDE SEQUENCE [LARGE SCALE GENOMIC DNA]</scope>
    <source>
        <strain evidence="3">ATCC 25834 / NCTC 10147 / HRC/581</strain>
    </source>
</reference>
<dbReference type="eggNOG" id="ENOG5031ZKV">
    <property type="taxonomic scope" value="Bacteria"/>
</dbReference>
<protein>
    <submittedName>
        <fullName evidence="2">Uncharacterized protein</fullName>
    </submittedName>
</protein>
<dbReference type="Proteomes" id="UP000001491">
    <property type="component" value="Chromosome"/>
</dbReference>
<evidence type="ECO:0000313" key="3">
    <source>
        <dbReference type="Proteomes" id="UP000001491"/>
    </source>
</evidence>